<gene>
    <name evidence="5" type="ORF">PBI_ZYGOTAIGA_207</name>
</gene>
<protein>
    <submittedName>
        <fullName evidence="5">RF-1 peptide chain release factor</fullName>
    </submittedName>
</protein>
<dbReference type="Pfam" id="PF00472">
    <property type="entry name" value="RF-1"/>
    <property type="match status" value="1"/>
</dbReference>
<dbReference type="InterPro" id="IPR045853">
    <property type="entry name" value="Pep_chain_release_fac_I_sf"/>
</dbReference>
<evidence type="ECO:0000313" key="5">
    <source>
        <dbReference type="EMBL" id="AIX12857.1"/>
    </source>
</evidence>
<dbReference type="Gene3D" id="3.30.160.20">
    <property type="match status" value="1"/>
</dbReference>
<reference evidence="5 6" key="1">
    <citation type="submission" date="2014-10" db="EMBL/GenBank/DDBJ databases">
        <authorList>
            <person name="Aguirre C.A."/>
            <person name="Archer J.A."/>
            <person name="Bates T."/>
            <person name="Ion J.M."/>
            <person name="Krejcarek O.E."/>
            <person name="Mitchell C.L."/>
            <person name="Montgomery E.A."/>
            <person name="Soder N.A."/>
            <person name="Verduzco J.A."/>
            <person name="Scherer A.E."/>
            <person name="Westholm D.E."/>
            <person name="Serrano M.G."/>
            <person name="Buck G."/>
            <person name="Lee V."/>
            <person name="Wang Y."/>
            <person name="Carvalho R."/>
            <person name="Voegtly L."/>
            <person name="Shi R."/>
            <person name="Duckworth R."/>
            <person name="Johnson A."/>
            <person name="Loviza R."/>
            <person name="Walstead R."/>
            <person name="Shah Z."/>
            <person name="Kiflezghi M."/>
            <person name="Wade K."/>
            <person name="Anders K.R."/>
            <person name="Braun M.A."/>
            <person name="Delesalle V.A."/>
            <person name="Hughes L.E."/>
            <person name="Ware V.C."/>
            <person name="Bradley K.W."/>
            <person name="Barker L.P."/>
            <person name="Asai D.J."/>
            <person name="Bowman C.A."/>
            <person name="Russell D.A."/>
            <person name="Pope W.H."/>
            <person name="Jacobs-Sera D."/>
            <person name="Hendrix R.W."/>
            <person name="Hatfull G.F."/>
        </authorList>
    </citation>
    <scope>NUCLEOTIDE SEQUENCE [LARGE SCALE GENOMIC DNA]</scope>
</reference>
<feature type="region of interest" description="Disordered" evidence="3">
    <location>
        <begin position="1"/>
        <end position="22"/>
    </location>
</feature>
<evidence type="ECO:0000256" key="1">
    <source>
        <dbReference type="ARBA" id="ARBA00010835"/>
    </source>
</evidence>
<evidence type="ECO:0000256" key="2">
    <source>
        <dbReference type="ARBA" id="ARBA00022481"/>
    </source>
</evidence>
<feature type="region of interest" description="Disordered" evidence="3">
    <location>
        <begin position="60"/>
        <end position="80"/>
    </location>
</feature>
<comment type="similarity">
    <text evidence="1">Belongs to the prokaryotic/mitochondrial release factor family.</text>
</comment>
<dbReference type="Proteomes" id="UP000223157">
    <property type="component" value="Genome"/>
</dbReference>
<proteinExistence type="inferred from homology"/>
<dbReference type="PANTHER" id="PTHR43804:SF7">
    <property type="entry name" value="LD18447P"/>
    <property type="match status" value="1"/>
</dbReference>
<feature type="domain" description="Prokaryotic-type class I peptide chain release factors" evidence="4">
    <location>
        <begin position="26"/>
        <end position="87"/>
    </location>
</feature>
<dbReference type="PANTHER" id="PTHR43804">
    <property type="entry name" value="LD18447P"/>
    <property type="match status" value="1"/>
</dbReference>
<evidence type="ECO:0000256" key="3">
    <source>
        <dbReference type="SAM" id="MobiDB-lite"/>
    </source>
</evidence>
<evidence type="ECO:0000313" key="6">
    <source>
        <dbReference type="Proteomes" id="UP000223157"/>
    </source>
</evidence>
<dbReference type="SUPFAM" id="SSF75620">
    <property type="entry name" value="Release factor"/>
    <property type="match status" value="1"/>
</dbReference>
<dbReference type="EMBL" id="KM881426">
    <property type="protein sequence ID" value="AIX12857.1"/>
    <property type="molecule type" value="Genomic_DNA"/>
</dbReference>
<dbReference type="InterPro" id="IPR050057">
    <property type="entry name" value="Prokaryotic/Mito_RF"/>
</dbReference>
<dbReference type="InterPro" id="IPR000352">
    <property type="entry name" value="Pep_chain_release_fac_I"/>
</dbReference>
<evidence type="ECO:0000259" key="4">
    <source>
        <dbReference type="Pfam" id="PF00472"/>
    </source>
</evidence>
<organism evidence="5 6">
    <name type="scientific">Mycobacterium phage ZygoTaiga</name>
    <dbReference type="NCBI Taxonomy" id="1566994"/>
    <lineage>
        <taxon>Viruses</taxon>
        <taxon>Duplodnaviria</taxon>
        <taxon>Heunggongvirae</taxon>
        <taxon>Uroviricota</taxon>
        <taxon>Caudoviricetes</taxon>
        <taxon>Ceeclamvirinae</taxon>
        <taxon>Bixzunavirus</taxon>
        <taxon>Bixzunavirus Bxz1</taxon>
    </lineage>
</organism>
<name>A0A0A0YQK7_9CAUD</name>
<accession>A0A0A0YQK7</accession>
<keyword evidence="2" id="KW-0488">Methylation</keyword>
<sequence length="136" mass="15436">MSDRSDALKSGGRERSSRGTREKVLSVTLADCVVETKRGHGNGGQNRNTRDTAVRIVHPPSGAVGESQEERSQLQNKKTAFRRMAESSKFQLWLKRQVANDDLIKAQVEREMWPVNLKTEVQEDGKWVEKTDRELT</sequence>